<feature type="region of interest" description="Disordered" evidence="1">
    <location>
        <begin position="1"/>
        <end position="31"/>
    </location>
</feature>
<reference evidence="3" key="1">
    <citation type="submission" date="2020-01" db="EMBL/GenBank/DDBJ databases">
        <authorList>
            <consortium name="DOE Joint Genome Institute"/>
            <person name="Haridas S."/>
            <person name="Albert R."/>
            <person name="Binder M."/>
            <person name="Bloem J."/>
            <person name="Labutti K."/>
            <person name="Salamov A."/>
            <person name="Andreopoulos B."/>
            <person name="Baker S.E."/>
            <person name="Barry K."/>
            <person name="Bills G."/>
            <person name="Bluhm B.H."/>
            <person name="Cannon C."/>
            <person name="Castanera R."/>
            <person name="Culley D.E."/>
            <person name="Daum C."/>
            <person name="Ezra D."/>
            <person name="Gonzalez J.B."/>
            <person name="Henrissat B."/>
            <person name="Kuo A."/>
            <person name="Liang C."/>
            <person name="Lipzen A."/>
            <person name="Lutzoni F."/>
            <person name="Magnuson J."/>
            <person name="Mondo S."/>
            <person name="Nolan M."/>
            <person name="Ohm R."/>
            <person name="Pangilinan J."/>
            <person name="Park H.-J."/>
            <person name="Ramirez L."/>
            <person name="Alfaro M."/>
            <person name="Sun H."/>
            <person name="Tritt A."/>
            <person name="Yoshinaga Y."/>
            <person name="Zwiers L.-H."/>
            <person name="Turgeon B.G."/>
            <person name="Goodwin S.B."/>
            <person name="Spatafora J.W."/>
            <person name="Crous P.W."/>
            <person name="Grigoriev I.V."/>
        </authorList>
    </citation>
    <scope>NUCLEOTIDE SEQUENCE</scope>
    <source>
        <strain evidence="3">P77</strain>
    </source>
</reference>
<keyword evidence="4" id="KW-1185">Reference proteome</keyword>
<feature type="compositionally biased region" description="Acidic residues" evidence="1">
    <location>
        <begin position="135"/>
        <end position="151"/>
    </location>
</feature>
<dbReference type="InterPro" id="IPR009057">
    <property type="entry name" value="Homeodomain-like_sf"/>
</dbReference>
<dbReference type="PROSITE" id="PS50090">
    <property type="entry name" value="MYB_LIKE"/>
    <property type="match status" value="1"/>
</dbReference>
<dbReference type="CDD" id="cd00167">
    <property type="entry name" value="SANT"/>
    <property type="match status" value="1"/>
</dbReference>
<proteinExistence type="predicted"/>
<sequence>MRTRASRQVTSSQPQQQYRPRTSCPGTKTGDGANINMSYQMTDRMLCDVPNGSSIVIEIVRYRDSKRPLDPTALGHRFFGGDGKVIRMTPLSLDSWIMMGYWHDDGASGPCSRGSLNADWMSSSHSDATNHETDHPDDDWDEEGENGEEDTGEYKSLVLSNDQGFSRDNMRCRRRTHIPWLESDEERLLSYKDKIGMEWKDICKRFLDRSPGAVKLRYYTLRKKDS</sequence>
<accession>A0A6A5K0W3</accession>
<evidence type="ECO:0000256" key="1">
    <source>
        <dbReference type="SAM" id="MobiDB-lite"/>
    </source>
</evidence>
<dbReference type="EMBL" id="ML975629">
    <property type="protein sequence ID" value="KAF1828187.1"/>
    <property type="molecule type" value="Genomic_DNA"/>
</dbReference>
<gene>
    <name evidence="3" type="ORF">BDW02DRAFT_268296</name>
</gene>
<dbReference type="Proteomes" id="UP000800040">
    <property type="component" value="Unassembled WGS sequence"/>
</dbReference>
<dbReference type="InterPro" id="IPR001005">
    <property type="entry name" value="SANT/Myb"/>
</dbReference>
<dbReference type="Gene3D" id="1.10.10.60">
    <property type="entry name" value="Homeodomain-like"/>
    <property type="match status" value="1"/>
</dbReference>
<evidence type="ECO:0000313" key="3">
    <source>
        <dbReference type="EMBL" id="KAF1828187.1"/>
    </source>
</evidence>
<feature type="region of interest" description="Disordered" evidence="1">
    <location>
        <begin position="118"/>
        <end position="154"/>
    </location>
</feature>
<dbReference type="SUPFAM" id="SSF46689">
    <property type="entry name" value="Homeodomain-like"/>
    <property type="match status" value="1"/>
</dbReference>
<protein>
    <recommendedName>
        <fullName evidence="2">Myb-like domain-containing protein</fullName>
    </recommendedName>
</protein>
<feature type="compositionally biased region" description="Polar residues" evidence="1">
    <location>
        <begin position="1"/>
        <end position="26"/>
    </location>
</feature>
<dbReference type="Pfam" id="PF13921">
    <property type="entry name" value="Myb_DNA-bind_6"/>
    <property type="match status" value="1"/>
</dbReference>
<dbReference type="AlphaFoldDB" id="A0A6A5K0W3"/>
<organism evidence="3 4">
    <name type="scientific">Decorospora gaudefroyi</name>
    <dbReference type="NCBI Taxonomy" id="184978"/>
    <lineage>
        <taxon>Eukaryota</taxon>
        <taxon>Fungi</taxon>
        <taxon>Dikarya</taxon>
        <taxon>Ascomycota</taxon>
        <taxon>Pezizomycotina</taxon>
        <taxon>Dothideomycetes</taxon>
        <taxon>Pleosporomycetidae</taxon>
        <taxon>Pleosporales</taxon>
        <taxon>Pleosporineae</taxon>
        <taxon>Pleosporaceae</taxon>
        <taxon>Decorospora</taxon>
    </lineage>
</organism>
<evidence type="ECO:0000259" key="2">
    <source>
        <dbReference type="PROSITE" id="PS50090"/>
    </source>
</evidence>
<feature type="domain" description="Myb-like" evidence="2">
    <location>
        <begin position="179"/>
        <end position="222"/>
    </location>
</feature>
<dbReference type="OrthoDB" id="3562657at2759"/>
<name>A0A6A5K0W3_9PLEO</name>
<evidence type="ECO:0000313" key="4">
    <source>
        <dbReference type="Proteomes" id="UP000800040"/>
    </source>
</evidence>